<accession>A0A931GW30</accession>
<evidence type="ECO:0000313" key="2">
    <source>
        <dbReference type="Proteomes" id="UP000658613"/>
    </source>
</evidence>
<dbReference type="Proteomes" id="UP000658613">
    <property type="component" value="Unassembled WGS sequence"/>
</dbReference>
<sequence length="96" mass="10704">MTSSLKSVPNKFNFKVVTLRQARAAVERSLGYEGAKSLGFDGLDGGDVFLILPDPDRDGAHGYVVEKSTGDVYRDIERPDVINRVWRSSERKIVSF</sequence>
<protein>
    <submittedName>
        <fullName evidence="1">Uncharacterized protein</fullName>
    </submittedName>
</protein>
<name>A0A931GW30_9CORY</name>
<organism evidence="1 2">
    <name type="scientific">Corynebacterium aquatimens</name>
    <dbReference type="NCBI Taxonomy" id="1190508"/>
    <lineage>
        <taxon>Bacteria</taxon>
        <taxon>Bacillati</taxon>
        <taxon>Actinomycetota</taxon>
        <taxon>Actinomycetes</taxon>
        <taxon>Mycobacteriales</taxon>
        <taxon>Corynebacteriaceae</taxon>
        <taxon>Corynebacterium</taxon>
    </lineage>
</organism>
<dbReference type="AlphaFoldDB" id="A0A931GW30"/>
<dbReference type="EMBL" id="JADOUE010000001">
    <property type="protein sequence ID" value="MBG6122041.1"/>
    <property type="molecule type" value="Genomic_DNA"/>
</dbReference>
<comment type="caution">
    <text evidence="1">The sequence shown here is derived from an EMBL/GenBank/DDBJ whole genome shotgun (WGS) entry which is preliminary data.</text>
</comment>
<proteinExistence type="predicted"/>
<gene>
    <name evidence="1" type="ORF">IW254_001010</name>
</gene>
<reference evidence="1" key="1">
    <citation type="submission" date="2020-11" db="EMBL/GenBank/DDBJ databases">
        <title>Sequencing the genomes of 1000 actinobacteria strains.</title>
        <authorList>
            <person name="Klenk H.-P."/>
        </authorList>
    </citation>
    <scope>NUCLEOTIDE SEQUENCE</scope>
    <source>
        <strain evidence="1">DSM 45632</strain>
    </source>
</reference>
<evidence type="ECO:0000313" key="1">
    <source>
        <dbReference type="EMBL" id="MBG6122041.1"/>
    </source>
</evidence>
<keyword evidence="2" id="KW-1185">Reference proteome</keyword>